<accession>A0AAV4R138</accession>
<dbReference type="AlphaFoldDB" id="A0AAV4R138"/>
<keyword evidence="2" id="KW-1185">Reference proteome</keyword>
<gene>
    <name evidence="1" type="ORF">CDAR_250061</name>
</gene>
<comment type="caution">
    <text evidence="1">The sequence shown here is derived from an EMBL/GenBank/DDBJ whole genome shotgun (WGS) entry which is preliminary data.</text>
</comment>
<reference evidence="1 2" key="1">
    <citation type="submission" date="2021-06" db="EMBL/GenBank/DDBJ databases">
        <title>Caerostris darwini draft genome.</title>
        <authorList>
            <person name="Kono N."/>
            <person name="Arakawa K."/>
        </authorList>
    </citation>
    <scope>NUCLEOTIDE SEQUENCE [LARGE SCALE GENOMIC DNA]</scope>
</reference>
<dbReference type="EMBL" id="BPLQ01005622">
    <property type="protein sequence ID" value="GIY16013.1"/>
    <property type="molecule type" value="Genomic_DNA"/>
</dbReference>
<evidence type="ECO:0000313" key="1">
    <source>
        <dbReference type="EMBL" id="GIY16013.1"/>
    </source>
</evidence>
<protein>
    <submittedName>
        <fullName evidence="1">Uncharacterized protein</fullName>
    </submittedName>
</protein>
<name>A0AAV4R138_9ARAC</name>
<sequence>MLAQTPPPLPPRYIKGSTCSPPPSPCFLKILSARVLRGYPYSVRTPHNKQAHPLHSGKGWGNFMECGFEREENAIFLCRDTCVAGIPDFISSADGFSIDPWPRLYYDMQTSSSSWL</sequence>
<proteinExistence type="predicted"/>
<organism evidence="1 2">
    <name type="scientific">Caerostris darwini</name>
    <dbReference type="NCBI Taxonomy" id="1538125"/>
    <lineage>
        <taxon>Eukaryota</taxon>
        <taxon>Metazoa</taxon>
        <taxon>Ecdysozoa</taxon>
        <taxon>Arthropoda</taxon>
        <taxon>Chelicerata</taxon>
        <taxon>Arachnida</taxon>
        <taxon>Araneae</taxon>
        <taxon>Araneomorphae</taxon>
        <taxon>Entelegynae</taxon>
        <taxon>Araneoidea</taxon>
        <taxon>Araneidae</taxon>
        <taxon>Caerostris</taxon>
    </lineage>
</organism>
<evidence type="ECO:0000313" key="2">
    <source>
        <dbReference type="Proteomes" id="UP001054837"/>
    </source>
</evidence>
<dbReference type="Proteomes" id="UP001054837">
    <property type="component" value="Unassembled WGS sequence"/>
</dbReference>